<dbReference type="AlphaFoldDB" id="A0AAE9YPN0"/>
<protein>
    <submittedName>
        <fullName evidence="2">Type IV pilus modification protein PilV</fullName>
    </submittedName>
</protein>
<keyword evidence="3" id="KW-1185">Reference proteome</keyword>
<proteinExistence type="predicted"/>
<dbReference type="KEGG" id="tact:SG35_022185"/>
<dbReference type="NCBIfam" id="TIGR02523">
    <property type="entry name" value="type_IV_pilV"/>
    <property type="match status" value="1"/>
</dbReference>
<accession>A0AAE9YPN0</accession>
<gene>
    <name evidence="2" type="primary">pilV</name>
    <name evidence="2" type="ORF">SG35_022185</name>
</gene>
<name>A0AAE9YPN0_9GAMM</name>
<organism evidence="2 3">
    <name type="scientific">Thalassomonas actiniarum</name>
    <dbReference type="NCBI Taxonomy" id="485447"/>
    <lineage>
        <taxon>Bacteria</taxon>
        <taxon>Pseudomonadati</taxon>
        <taxon>Pseudomonadota</taxon>
        <taxon>Gammaproteobacteria</taxon>
        <taxon>Alteromonadales</taxon>
        <taxon>Colwelliaceae</taxon>
        <taxon>Thalassomonas</taxon>
    </lineage>
</organism>
<sequence>MTAKPKISKHGGMTFIEVLIALFILVTGIIGAVATQASAKKGSFDAMQRSLASSLAQDIIERMRINQSSGLFLENYEGTYGAGGSAPASRCNSTASLCTPLEMVANDLYEWEQTLLGSEVKSGTSNLGGLLGATGCISHNNNSVTVVVSWEGRFESTDAGAANSTFAAACGTSNKKRRQIVIQAFIF</sequence>
<dbReference type="EMBL" id="CP059735">
    <property type="protein sequence ID" value="WDD97964.1"/>
    <property type="molecule type" value="Genomic_DNA"/>
</dbReference>
<dbReference type="RefSeq" id="WP_044830337.1">
    <property type="nucleotide sequence ID" value="NZ_CP059735.1"/>
</dbReference>
<dbReference type="InterPro" id="IPR054402">
    <property type="entry name" value="Tt1218-like_dom"/>
</dbReference>
<dbReference type="Proteomes" id="UP000032568">
    <property type="component" value="Chromosome"/>
</dbReference>
<feature type="domain" description="Type IV pilin Tt1218-like" evidence="1">
    <location>
        <begin position="35"/>
        <end position="108"/>
    </location>
</feature>
<evidence type="ECO:0000259" key="1">
    <source>
        <dbReference type="Pfam" id="PF22150"/>
    </source>
</evidence>
<dbReference type="Pfam" id="PF22150">
    <property type="entry name" value="Tt1218-like"/>
    <property type="match status" value="1"/>
</dbReference>
<evidence type="ECO:0000313" key="2">
    <source>
        <dbReference type="EMBL" id="WDD97964.1"/>
    </source>
</evidence>
<evidence type="ECO:0000313" key="3">
    <source>
        <dbReference type="Proteomes" id="UP000032568"/>
    </source>
</evidence>
<reference evidence="2 3" key="1">
    <citation type="journal article" date="2015" name="Genome Announc.">
        <title>Draft Genome Sequences of Marine Isolates of Thalassomonas viridans and Thalassomonas actiniarum.</title>
        <authorList>
            <person name="Olonade I."/>
            <person name="van Zyl L.J."/>
            <person name="Trindade M."/>
        </authorList>
    </citation>
    <scope>NUCLEOTIDE SEQUENCE [LARGE SCALE GENOMIC DNA]</scope>
    <source>
        <strain evidence="2 3">A5K-106</strain>
    </source>
</reference>
<dbReference type="InterPro" id="IPR013362">
    <property type="entry name" value="Pilus_4_PilV"/>
</dbReference>
<reference evidence="2 3" key="2">
    <citation type="journal article" date="2022" name="Mar. Drugs">
        <title>Bioassay-Guided Fractionation Leads to the Detection of Cholic Acid Generated by the Rare Thalassomonas sp.</title>
        <authorList>
            <person name="Pheiffer F."/>
            <person name="Schneider Y.K."/>
            <person name="Hansen E.H."/>
            <person name="Andersen J.H."/>
            <person name="Isaksson J."/>
            <person name="Busche T."/>
            <person name="R C."/>
            <person name="Kalinowski J."/>
            <person name="Zyl L.V."/>
            <person name="Trindade M."/>
        </authorList>
    </citation>
    <scope>NUCLEOTIDE SEQUENCE [LARGE SCALE GENOMIC DNA]</scope>
    <source>
        <strain evidence="2 3">A5K-106</strain>
    </source>
</reference>